<keyword evidence="3" id="KW-1185">Reference proteome</keyword>
<dbReference type="InterPro" id="IPR037152">
    <property type="entry name" value="L-asparaginase_N_sf"/>
</dbReference>
<dbReference type="GO" id="GO:0004067">
    <property type="term" value="F:asparaginase activity"/>
    <property type="evidence" value="ECO:0007669"/>
    <property type="project" value="UniProtKB-EC"/>
</dbReference>
<dbReference type="Pfam" id="PF00710">
    <property type="entry name" value="Asparaginase"/>
    <property type="match status" value="1"/>
</dbReference>
<dbReference type="PANTHER" id="PTHR11707:SF28">
    <property type="entry name" value="60 KDA LYSOPHOSPHOLIPASE"/>
    <property type="match status" value="1"/>
</dbReference>
<dbReference type="EMBL" id="JAVDDT010000010">
    <property type="protein sequence ID" value="MDQ2070764.1"/>
    <property type="molecule type" value="Genomic_DNA"/>
</dbReference>
<gene>
    <name evidence="2" type="ORF">RBH19_12875</name>
</gene>
<dbReference type="InterPro" id="IPR006034">
    <property type="entry name" value="Asparaginase/glutaminase-like"/>
</dbReference>
<dbReference type="SUPFAM" id="SSF53774">
    <property type="entry name" value="Glutaminase/Asparaginase"/>
    <property type="match status" value="1"/>
</dbReference>
<name>A0ABU0W9P7_9GAMM</name>
<protein>
    <submittedName>
        <fullName evidence="2">Asparaginase domain-containing protein</fullName>
        <ecNumber evidence="2">3.5.1.1</ecNumber>
    </submittedName>
</protein>
<dbReference type="InterPro" id="IPR027474">
    <property type="entry name" value="L-asparaginase_N"/>
</dbReference>
<dbReference type="Proteomes" id="UP001239019">
    <property type="component" value="Unassembled WGS sequence"/>
</dbReference>
<dbReference type="PROSITE" id="PS51732">
    <property type="entry name" value="ASN_GLN_ASE_3"/>
    <property type="match status" value="1"/>
</dbReference>
<dbReference type="PIRSF" id="PIRSF500176">
    <property type="entry name" value="L_ASNase"/>
    <property type="match status" value="1"/>
</dbReference>
<dbReference type="Gene3D" id="3.40.50.1170">
    <property type="entry name" value="L-asparaginase, N-terminal domain"/>
    <property type="match status" value="1"/>
</dbReference>
<dbReference type="PRINTS" id="PR00139">
    <property type="entry name" value="ASNGLNASE"/>
</dbReference>
<dbReference type="InterPro" id="IPR036152">
    <property type="entry name" value="Asp/glu_Ase-like_sf"/>
</dbReference>
<evidence type="ECO:0000259" key="1">
    <source>
        <dbReference type="Pfam" id="PF00710"/>
    </source>
</evidence>
<keyword evidence="2" id="KW-0378">Hydrolase</keyword>
<comment type="caution">
    <text evidence="2">The sequence shown here is derived from an EMBL/GenBank/DDBJ whole genome shotgun (WGS) entry which is preliminary data.</text>
</comment>
<dbReference type="PIRSF" id="PIRSF001220">
    <property type="entry name" value="L-ASNase_gatD"/>
    <property type="match status" value="1"/>
</dbReference>
<organism evidence="2 3">
    <name type="scientific">Natronospira bacteriovora</name>
    <dbReference type="NCBI Taxonomy" id="3069753"/>
    <lineage>
        <taxon>Bacteria</taxon>
        <taxon>Pseudomonadati</taxon>
        <taxon>Pseudomonadota</taxon>
        <taxon>Gammaproteobacteria</taxon>
        <taxon>Natronospirales</taxon>
        <taxon>Natronospiraceae</taxon>
        <taxon>Natronospira</taxon>
    </lineage>
</organism>
<proteinExistence type="predicted"/>
<dbReference type="PANTHER" id="PTHR11707">
    <property type="entry name" value="L-ASPARAGINASE"/>
    <property type="match status" value="1"/>
</dbReference>
<feature type="domain" description="L-asparaginase N-terminal" evidence="1">
    <location>
        <begin position="13"/>
        <end position="165"/>
    </location>
</feature>
<evidence type="ECO:0000313" key="2">
    <source>
        <dbReference type="EMBL" id="MDQ2070764.1"/>
    </source>
</evidence>
<reference evidence="2 3" key="1">
    <citation type="submission" date="2023-08" db="EMBL/GenBank/DDBJ databases">
        <title>Whole-genome sequencing of halo(alkali)philic microorganisms from hypersaline lakes.</title>
        <authorList>
            <person name="Sorokin D.Y."/>
            <person name="Abbas B."/>
            <person name="Merkel A.Y."/>
        </authorList>
    </citation>
    <scope>NUCLEOTIDE SEQUENCE [LARGE SCALE GENOMIC DNA]</scope>
    <source>
        <strain evidence="2 3">AB-CW4</strain>
    </source>
</reference>
<accession>A0ABU0W9P7</accession>
<sequence>MSENRPNPSPDCVRIITTGGTIDKIYFDARSEFEVGDPVIGTVLEEALVGLPWVIEPLMQKDSLEMSDQDRERIREAVHSSSERHILITHGTDTMSDTAAAIGDTCGKVVVLTGSLSPARFRSTDAIFNIGAAFAAVQALPPGTWVFMNGQVFPAGQVRKNRETNRFEGL</sequence>
<evidence type="ECO:0000313" key="3">
    <source>
        <dbReference type="Proteomes" id="UP001239019"/>
    </source>
</evidence>
<dbReference type="RefSeq" id="WP_306729260.1">
    <property type="nucleotide sequence ID" value="NZ_JAVDDT010000010.1"/>
</dbReference>
<dbReference type="EC" id="3.5.1.1" evidence="2"/>